<dbReference type="AlphaFoldDB" id="A0AA38WZE1"/>
<sequence>MNYTYIAYNSSAHLGVDNGQSPFSRPNYDIPDPHGLPLITYAFIQLNDSFSDQAKDSTNTKLDWLNPHTVSRYVQAIHCTFSVCAQRWTSQVESGRVIENVIRHQSSGNFVQESQPNSASPSDVFFHFDGNWSDALSADPIMAEAYAVNLILDDLVGFANPSNIYTTTGSYSTGGVPGPGGSGGALVPFVLRNFDNISYTFDRAALSVSLAMRSWSSTQIGGLLNGTAISTEAYFRARWPFLTVPLLFLFSSLIFVSLTAWQSHRSGLPLWKTNVLAAVVHAGRNVSRAGAGRLSRPSSLQEWAENERTAIPWGGLRDAG</sequence>
<comment type="caution">
    <text evidence="2">The sequence shown here is derived from an EMBL/GenBank/DDBJ whole genome shotgun (WGS) entry which is preliminary data.</text>
</comment>
<proteinExistence type="predicted"/>
<accession>A0AA38WZE1</accession>
<evidence type="ECO:0000256" key="1">
    <source>
        <dbReference type="SAM" id="Phobius"/>
    </source>
</evidence>
<feature type="transmembrane region" description="Helical" evidence="1">
    <location>
        <begin position="239"/>
        <end position="261"/>
    </location>
</feature>
<keyword evidence="1" id="KW-0472">Membrane</keyword>
<evidence type="ECO:0000313" key="2">
    <source>
        <dbReference type="EMBL" id="KAJ9603961.1"/>
    </source>
</evidence>
<evidence type="ECO:0000313" key="3">
    <source>
        <dbReference type="Proteomes" id="UP001172673"/>
    </source>
</evidence>
<organism evidence="2 3">
    <name type="scientific">Cladophialophora chaetospira</name>
    <dbReference type="NCBI Taxonomy" id="386627"/>
    <lineage>
        <taxon>Eukaryota</taxon>
        <taxon>Fungi</taxon>
        <taxon>Dikarya</taxon>
        <taxon>Ascomycota</taxon>
        <taxon>Pezizomycotina</taxon>
        <taxon>Eurotiomycetes</taxon>
        <taxon>Chaetothyriomycetidae</taxon>
        <taxon>Chaetothyriales</taxon>
        <taxon>Herpotrichiellaceae</taxon>
        <taxon>Cladophialophora</taxon>
    </lineage>
</organism>
<name>A0AA38WZE1_9EURO</name>
<keyword evidence="3" id="KW-1185">Reference proteome</keyword>
<dbReference type="PANTHER" id="PTHR35394:SF5">
    <property type="entry name" value="DUF3176 DOMAIN-CONTAINING PROTEIN"/>
    <property type="match status" value="1"/>
</dbReference>
<keyword evidence="1" id="KW-0812">Transmembrane</keyword>
<reference evidence="2" key="1">
    <citation type="submission" date="2022-10" db="EMBL/GenBank/DDBJ databases">
        <title>Culturing micro-colonial fungi from biological soil crusts in the Mojave desert and describing Neophaeococcomyces mojavensis, and introducing the new genera and species Taxawa tesnikishii.</title>
        <authorList>
            <person name="Kurbessoian T."/>
            <person name="Stajich J.E."/>
        </authorList>
    </citation>
    <scope>NUCLEOTIDE SEQUENCE</scope>
    <source>
        <strain evidence="2">TK_41</strain>
    </source>
</reference>
<dbReference type="EMBL" id="JAPDRK010000020">
    <property type="protein sequence ID" value="KAJ9603961.1"/>
    <property type="molecule type" value="Genomic_DNA"/>
</dbReference>
<protein>
    <submittedName>
        <fullName evidence="2">Uncharacterized protein</fullName>
    </submittedName>
</protein>
<gene>
    <name evidence="2" type="ORF">H2200_011483</name>
</gene>
<dbReference type="PANTHER" id="PTHR35394">
    <property type="entry name" value="DUF3176 DOMAIN-CONTAINING PROTEIN"/>
    <property type="match status" value="1"/>
</dbReference>
<keyword evidence="1" id="KW-1133">Transmembrane helix</keyword>
<dbReference type="Proteomes" id="UP001172673">
    <property type="component" value="Unassembled WGS sequence"/>
</dbReference>